<feature type="region of interest" description="Disordered" evidence="1">
    <location>
        <begin position="1"/>
        <end position="64"/>
    </location>
</feature>
<comment type="caution">
    <text evidence="2">The sequence shown here is derived from an EMBL/GenBank/DDBJ whole genome shotgun (WGS) entry which is preliminary data.</text>
</comment>
<organism evidence="2 3">
    <name type="scientific">Kribbella sancticallisti</name>
    <dbReference type="NCBI Taxonomy" id="460087"/>
    <lineage>
        <taxon>Bacteria</taxon>
        <taxon>Bacillati</taxon>
        <taxon>Actinomycetota</taxon>
        <taxon>Actinomycetes</taxon>
        <taxon>Propionibacteriales</taxon>
        <taxon>Kribbellaceae</taxon>
        <taxon>Kribbella</taxon>
    </lineage>
</organism>
<gene>
    <name evidence="2" type="ORF">GCM10009789_53110</name>
</gene>
<name>A0ABP4PVS5_9ACTN</name>
<accession>A0ABP4PVS5</accession>
<sequence length="64" mass="6793">MVGEAVGRDRLVEVDEQVGEDGPDLQFGDPHRLTGIGPGGDWTEYPEAHAAHATDAPDRRPTAG</sequence>
<feature type="compositionally biased region" description="Basic and acidic residues" evidence="1">
    <location>
        <begin position="1"/>
        <end position="13"/>
    </location>
</feature>
<reference evidence="3" key="1">
    <citation type="journal article" date="2019" name="Int. J. Syst. Evol. Microbiol.">
        <title>The Global Catalogue of Microorganisms (GCM) 10K type strain sequencing project: providing services to taxonomists for standard genome sequencing and annotation.</title>
        <authorList>
            <consortium name="The Broad Institute Genomics Platform"/>
            <consortium name="The Broad Institute Genome Sequencing Center for Infectious Disease"/>
            <person name="Wu L."/>
            <person name="Ma J."/>
        </authorList>
    </citation>
    <scope>NUCLEOTIDE SEQUENCE [LARGE SCALE GENOMIC DNA]</scope>
    <source>
        <strain evidence="3">JCM 14969</strain>
    </source>
</reference>
<dbReference type="EMBL" id="BAAAOS010000038">
    <property type="protein sequence ID" value="GAA1592402.1"/>
    <property type="molecule type" value="Genomic_DNA"/>
</dbReference>
<keyword evidence="3" id="KW-1185">Reference proteome</keyword>
<dbReference type="Proteomes" id="UP001500393">
    <property type="component" value="Unassembled WGS sequence"/>
</dbReference>
<evidence type="ECO:0000313" key="3">
    <source>
        <dbReference type="Proteomes" id="UP001500393"/>
    </source>
</evidence>
<proteinExistence type="predicted"/>
<evidence type="ECO:0000313" key="2">
    <source>
        <dbReference type="EMBL" id="GAA1592402.1"/>
    </source>
</evidence>
<protein>
    <submittedName>
        <fullName evidence="2">Uncharacterized protein</fullName>
    </submittedName>
</protein>
<feature type="compositionally biased region" description="Acidic residues" evidence="1">
    <location>
        <begin position="14"/>
        <end position="23"/>
    </location>
</feature>
<evidence type="ECO:0000256" key="1">
    <source>
        <dbReference type="SAM" id="MobiDB-lite"/>
    </source>
</evidence>
<feature type="compositionally biased region" description="Basic and acidic residues" evidence="1">
    <location>
        <begin position="46"/>
        <end position="64"/>
    </location>
</feature>